<sequence length="122" mass="12673">MSPYLVWGQQQTEPVLLVAGGSGLVPLMSMVRAREAAGSRTPFRLLYAVRAPSDLLYRSELRKGAPGLDTTYLYSREAPAGSPRRAGAPTAAARAPSPACTSTGTHPAWSHAASSAGASCCV</sequence>
<evidence type="ECO:0000259" key="3">
    <source>
        <dbReference type="Pfam" id="PF00175"/>
    </source>
</evidence>
<keyword evidence="5" id="KW-1185">Reference proteome</keyword>
<dbReference type="InterPro" id="IPR001709">
    <property type="entry name" value="Flavoprot_Pyr_Nucl_cyt_Rdtase"/>
</dbReference>
<dbReference type="Gene3D" id="3.40.50.80">
    <property type="entry name" value="Nucleotide-binding domain of ferredoxin-NADP reductase (FNR) module"/>
    <property type="match status" value="1"/>
</dbReference>
<evidence type="ECO:0000256" key="2">
    <source>
        <dbReference type="SAM" id="MobiDB-lite"/>
    </source>
</evidence>
<protein>
    <recommendedName>
        <fullName evidence="3">Oxidoreductase FAD/NAD(P)-binding domain-containing protein</fullName>
    </recommendedName>
</protein>
<organism evidence="4 5">
    <name type="scientific">Streptomyces synnematoformans</name>
    <dbReference type="NCBI Taxonomy" id="415721"/>
    <lineage>
        <taxon>Bacteria</taxon>
        <taxon>Bacillati</taxon>
        <taxon>Actinomycetota</taxon>
        <taxon>Actinomycetes</taxon>
        <taxon>Kitasatosporales</taxon>
        <taxon>Streptomycetaceae</taxon>
        <taxon>Streptomyces</taxon>
    </lineage>
</organism>
<feature type="domain" description="Oxidoreductase FAD/NAD(P)-binding" evidence="3">
    <location>
        <begin position="17"/>
        <end position="66"/>
    </location>
</feature>
<dbReference type="PRINTS" id="PR00371">
    <property type="entry name" value="FPNCR"/>
</dbReference>
<dbReference type="EMBL" id="BAAAPF010000001">
    <property type="protein sequence ID" value="GAA2106197.1"/>
    <property type="molecule type" value="Genomic_DNA"/>
</dbReference>
<evidence type="ECO:0000256" key="1">
    <source>
        <dbReference type="ARBA" id="ARBA00001974"/>
    </source>
</evidence>
<dbReference type="PANTHER" id="PTHR47354">
    <property type="entry name" value="NADH OXIDOREDUCTASE HCR"/>
    <property type="match status" value="1"/>
</dbReference>
<dbReference type="Proteomes" id="UP001500443">
    <property type="component" value="Unassembled WGS sequence"/>
</dbReference>
<dbReference type="InterPro" id="IPR001433">
    <property type="entry name" value="OxRdtase_FAD/NAD-bd"/>
</dbReference>
<comment type="caution">
    <text evidence="4">The sequence shown here is derived from an EMBL/GenBank/DDBJ whole genome shotgun (WGS) entry which is preliminary data.</text>
</comment>
<dbReference type="PANTHER" id="PTHR47354:SF5">
    <property type="entry name" value="PROTEIN RFBI"/>
    <property type="match status" value="1"/>
</dbReference>
<proteinExistence type="predicted"/>
<feature type="compositionally biased region" description="Low complexity" evidence="2">
    <location>
        <begin position="78"/>
        <end position="108"/>
    </location>
</feature>
<dbReference type="SUPFAM" id="SSF52343">
    <property type="entry name" value="Ferredoxin reductase-like, C-terminal NADP-linked domain"/>
    <property type="match status" value="1"/>
</dbReference>
<comment type="cofactor">
    <cofactor evidence="1">
        <name>FAD</name>
        <dbReference type="ChEBI" id="CHEBI:57692"/>
    </cofactor>
</comment>
<name>A0ABN2X7F3_9ACTN</name>
<reference evidence="4 5" key="1">
    <citation type="journal article" date="2019" name="Int. J. Syst. Evol. Microbiol.">
        <title>The Global Catalogue of Microorganisms (GCM) 10K type strain sequencing project: providing services to taxonomists for standard genome sequencing and annotation.</title>
        <authorList>
            <consortium name="The Broad Institute Genomics Platform"/>
            <consortium name="The Broad Institute Genome Sequencing Center for Infectious Disease"/>
            <person name="Wu L."/>
            <person name="Ma J."/>
        </authorList>
    </citation>
    <scope>NUCLEOTIDE SEQUENCE [LARGE SCALE GENOMIC DNA]</scope>
    <source>
        <strain evidence="4 5">JCM 15481</strain>
    </source>
</reference>
<dbReference type="Pfam" id="PF00175">
    <property type="entry name" value="NAD_binding_1"/>
    <property type="match status" value="1"/>
</dbReference>
<dbReference type="InterPro" id="IPR050415">
    <property type="entry name" value="MRET"/>
</dbReference>
<feature type="region of interest" description="Disordered" evidence="2">
    <location>
        <begin position="76"/>
        <end position="108"/>
    </location>
</feature>
<dbReference type="InterPro" id="IPR039261">
    <property type="entry name" value="FNR_nucleotide-bd"/>
</dbReference>
<evidence type="ECO:0000313" key="4">
    <source>
        <dbReference type="EMBL" id="GAA2106197.1"/>
    </source>
</evidence>
<accession>A0ABN2X7F3</accession>
<evidence type="ECO:0000313" key="5">
    <source>
        <dbReference type="Proteomes" id="UP001500443"/>
    </source>
</evidence>
<gene>
    <name evidence="4" type="ORF">GCM10009802_00170</name>
</gene>